<sequence>DLYISMVQWVTDECLAVRWLNRPQNCSILTLCYTHTGKCVPKHVMTSDKWIDRQNEKTAISKDGETFFVTSPLSSDGHGSFRHLTMMSEQVQKHTSHTDNKHNSHGSDFKLSFFQT</sequence>
<evidence type="ECO:0000259" key="2">
    <source>
        <dbReference type="Pfam" id="PF00930"/>
    </source>
</evidence>
<dbReference type="Pfam" id="PF00930">
    <property type="entry name" value="DPPIV_N"/>
    <property type="match status" value="1"/>
</dbReference>
<dbReference type="InterPro" id="IPR002469">
    <property type="entry name" value="Peptidase_S9B_N"/>
</dbReference>
<dbReference type="PANTHER" id="PTHR11731">
    <property type="entry name" value="PROTEASE FAMILY S9B,C DIPEPTIDYL-PEPTIDASE IV-RELATED"/>
    <property type="match status" value="1"/>
</dbReference>
<comment type="caution">
    <text evidence="3">The sequence shown here is derived from an EMBL/GenBank/DDBJ whole genome shotgun (WGS) entry which is preliminary data.</text>
</comment>
<feature type="domain" description="Dipeptidylpeptidase IV N-terminal" evidence="2">
    <location>
        <begin position="1"/>
        <end position="99"/>
    </location>
</feature>
<reference evidence="3 4" key="1">
    <citation type="submission" date="2023-09" db="EMBL/GenBank/DDBJ databases">
        <authorList>
            <person name="Wang M."/>
        </authorList>
    </citation>
    <scope>NUCLEOTIDE SEQUENCE [LARGE SCALE GENOMIC DNA]</scope>
    <source>
        <strain evidence="3">GT-2023</strain>
        <tissue evidence="3">Liver</tissue>
    </source>
</reference>
<dbReference type="EMBL" id="JAYMGO010000199">
    <property type="protein sequence ID" value="KAL1246638.1"/>
    <property type="molecule type" value="Genomic_DNA"/>
</dbReference>
<dbReference type="Proteomes" id="UP001558613">
    <property type="component" value="Unassembled WGS sequence"/>
</dbReference>
<organism evidence="3 4">
    <name type="scientific">Cirrhinus molitorella</name>
    <name type="common">mud carp</name>
    <dbReference type="NCBI Taxonomy" id="172907"/>
    <lineage>
        <taxon>Eukaryota</taxon>
        <taxon>Metazoa</taxon>
        <taxon>Chordata</taxon>
        <taxon>Craniata</taxon>
        <taxon>Vertebrata</taxon>
        <taxon>Euteleostomi</taxon>
        <taxon>Actinopterygii</taxon>
        <taxon>Neopterygii</taxon>
        <taxon>Teleostei</taxon>
        <taxon>Ostariophysi</taxon>
        <taxon>Cypriniformes</taxon>
        <taxon>Cyprinidae</taxon>
        <taxon>Labeoninae</taxon>
        <taxon>Labeonini</taxon>
        <taxon>Cirrhinus</taxon>
    </lineage>
</organism>
<gene>
    <name evidence="3" type="ORF">QQF64_034447</name>
</gene>
<feature type="compositionally biased region" description="Basic and acidic residues" evidence="1">
    <location>
        <begin position="96"/>
        <end position="108"/>
    </location>
</feature>
<feature type="region of interest" description="Disordered" evidence="1">
    <location>
        <begin position="95"/>
        <end position="116"/>
    </location>
</feature>
<dbReference type="InterPro" id="IPR050278">
    <property type="entry name" value="Serine_Prot_S9B/DPPIV"/>
</dbReference>
<evidence type="ECO:0000313" key="4">
    <source>
        <dbReference type="Proteomes" id="UP001558613"/>
    </source>
</evidence>
<accession>A0ABR3L1B9</accession>
<evidence type="ECO:0000313" key="3">
    <source>
        <dbReference type="EMBL" id="KAL1246638.1"/>
    </source>
</evidence>
<keyword evidence="4" id="KW-1185">Reference proteome</keyword>
<name>A0ABR3L1B9_9TELE</name>
<dbReference type="SUPFAM" id="SSF82171">
    <property type="entry name" value="DPP6 N-terminal domain-like"/>
    <property type="match status" value="1"/>
</dbReference>
<proteinExistence type="predicted"/>
<evidence type="ECO:0000256" key="1">
    <source>
        <dbReference type="SAM" id="MobiDB-lite"/>
    </source>
</evidence>
<feature type="non-terminal residue" evidence="3">
    <location>
        <position position="1"/>
    </location>
</feature>
<dbReference type="Gene3D" id="2.140.10.30">
    <property type="entry name" value="Dipeptidylpeptidase IV, N-terminal domain"/>
    <property type="match status" value="1"/>
</dbReference>
<protein>
    <recommendedName>
        <fullName evidence="2">Dipeptidylpeptidase IV N-terminal domain-containing protein</fullName>
    </recommendedName>
</protein>
<dbReference type="PANTHER" id="PTHR11731:SF21">
    <property type="entry name" value="INACTIVE DIPEPTIDYL PEPTIDASE 10"/>
    <property type="match status" value="1"/>
</dbReference>